<sequence>MAMAYSVRTWRFQLFLSGLLMASAAPAAYAMADYQQLTELSAKWRTFEPPAVKACVPDYSEAAMTAKAKGLADFQQKLAAMDSSGWTIAQIGDARLVAAEMNGMDFDLRVLKPWARDPSFYAAVWGEDSDVPEHEGPSIFPIIDLQTYRYPLSKADQKTLTCQIGAIPAILEQAKLNLKDSNARDLWVYGTRAFREQSATLAALQDGTLDMRTLEGRVHGSLKGADKTLIKAVAKAKAATDTFQQWLDAEAPSKTGPSGVGKDNYDWYMKNVHLVPYTWAEQETLLKRELERSRASLALEEYRNRNLPQLDPVNNPDAYMAMAKTKMRALTDFLIKGGLVDEQTYYRDAMANQVGGYTPPEKRNFFTHGMALDPSGLFSHDYHWIELARRKHEPNASPIRANVPLYDMYDSRSEGMATAVEELLLHAGLYDDTPRSQEIVWIMLANRAARGLASLYVQSNDMTLKEAGEFHARWTPRKWSDPDSDLVGFEQLLYLRQPGYGTSYVTGKLELDRLISEYSFEMEKQGKPFSLPEFFTKMNASGVIPFPLIEADMITAPLHVETKAPAQ</sequence>
<organism evidence="2 3">
    <name type="scientific">Asticcacaulis benevestitus DSM 16100 = ATCC BAA-896</name>
    <dbReference type="NCBI Taxonomy" id="1121022"/>
    <lineage>
        <taxon>Bacteria</taxon>
        <taxon>Pseudomonadati</taxon>
        <taxon>Pseudomonadota</taxon>
        <taxon>Alphaproteobacteria</taxon>
        <taxon>Caulobacterales</taxon>
        <taxon>Caulobacteraceae</taxon>
        <taxon>Asticcacaulis</taxon>
    </lineage>
</organism>
<accession>V4PSZ3</accession>
<keyword evidence="3" id="KW-1185">Reference proteome</keyword>
<evidence type="ECO:0008006" key="4">
    <source>
        <dbReference type="Google" id="ProtNLM"/>
    </source>
</evidence>
<proteinExistence type="predicted"/>
<feature type="chain" id="PRO_5004725288" description="DUF885 domain-containing protein" evidence="1">
    <location>
        <begin position="28"/>
        <end position="567"/>
    </location>
</feature>
<feature type="signal peptide" evidence="1">
    <location>
        <begin position="1"/>
        <end position="27"/>
    </location>
</feature>
<dbReference type="PATRIC" id="fig|1121022.4.peg.2487"/>
<evidence type="ECO:0000313" key="3">
    <source>
        <dbReference type="Proteomes" id="UP000017837"/>
    </source>
</evidence>
<dbReference type="eggNOG" id="COG4805">
    <property type="taxonomic scope" value="Bacteria"/>
</dbReference>
<dbReference type="EMBL" id="AWGB01000023">
    <property type="protein sequence ID" value="ESQ90489.1"/>
    <property type="molecule type" value="Genomic_DNA"/>
</dbReference>
<dbReference type="STRING" id="1121022.GCA_000376105_03098"/>
<reference evidence="2 3" key="1">
    <citation type="journal article" date="2014" name="Nature">
        <title>Sequential evolution of bacterial morphology by co-option of a developmental regulator.</title>
        <authorList>
            <person name="Jiang C."/>
            <person name="Brown P.J."/>
            <person name="Ducret A."/>
            <person name="Brun Y.V."/>
        </authorList>
    </citation>
    <scope>NUCLEOTIDE SEQUENCE [LARGE SCALE GENOMIC DNA]</scope>
    <source>
        <strain evidence="2 3">DSM 16100</strain>
    </source>
</reference>
<comment type="caution">
    <text evidence="2">The sequence shown here is derived from an EMBL/GenBank/DDBJ whole genome shotgun (WGS) entry which is preliminary data.</text>
</comment>
<dbReference type="AlphaFoldDB" id="V4PSZ3"/>
<protein>
    <recommendedName>
        <fullName evidence="4">DUF885 domain-containing protein</fullName>
    </recommendedName>
</protein>
<gene>
    <name evidence="2" type="ORF">ABENE_12265</name>
</gene>
<evidence type="ECO:0000313" key="2">
    <source>
        <dbReference type="EMBL" id="ESQ90489.1"/>
    </source>
</evidence>
<dbReference type="Proteomes" id="UP000017837">
    <property type="component" value="Unassembled WGS sequence"/>
</dbReference>
<evidence type="ECO:0000256" key="1">
    <source>
        <dbReference type="SAM" id="SignalP"/>
    </source>
</evidence>
<keyword evidence="1" id="KW-0732">Signal</keyword>
<name>V4PSZ3_9CAUL</name>